<feature type="compositionally biased region" description="Low complexity" evidence="1">
    <location>
        <begin position="17"/>
        <end position="48"/>
    </location>
</feature>
<dbReference type="InterPro" id="IPR039764">
    <property type="entry name" value="HABP4/SERBP1-like"/>
</dbReference>
<feature type="region of interest" description="Disordered" evidence="1">
    <location>
        <begin position="188"/>
        <end position="323"/>
    </location>
</feature>
<protein>
    <recommendedName>
        <fullName evidence="2">Hyaluronan/mRNA-binding protein domain-containing protein</fullName>
    </recommendedName>
</protein>
<gene>
    <name evidence="3" type="ORF">CXG81DRAFT_25219</name>
</gene>
<evidence type="ECO:0000259" key="2">
    <source>
        <dbReference type="SMART" id="SM01233"/>
    </source>
</evidence>
<dbReference type="GO" id="GO:0005634">
    <property type="term" value="C:nucleus"/>
    <property type="evidence" value="ECO:0007669"/>
    <property type="project" value="TreeGrafter"/>
</dbReference>
<dbReference type="PANTHER" id="PTHR12299:SF17">
    <property type="entry name" value="AT19571P-RELATED"/>
    <property type="match status" value="1"/>
</dbReference>
<feature type="compositionally biased region" description="Low complexity" evidence="1">
    <location>
        <begin position="269"/>
        <end position="308"/>
    </location>
</feature>
<accession>A0A4P9X9V5</accession>
<organism evidence="3 4">
    <name type="scientific">Caulochytrium protostelioides</name>
    <dbReference type="NCBI Taxonomy" id="1555241"/>
    <lineage>
        <taxon>Eukaryota</taxon>
        <taxon>Fungi</taxon>
        <taxon>Fungi incertae sedis</taxon>
        <taxon>Chytridiomycota</taxon>
        <taxon>Chytridiomycota incertae sedis</taxon>
        <taxon>Chytridiomycetes</taxon>
        <taxon>Caulochytriales</taxon>
        <taxon>Caulochytriaceae</taxon>
        <taxon>Caulochytrium</taxon>
    </lineage>
</organism>
<dbReference type="Pfam" id="PF04774">
    <property type="entry name" value="HABP4_PAI-RBP1"/>
    <property type="match status" value="1"/>
</dbReference>
<evidence type="ECO:0000313" key="4">
    <source>
        <dbReference type="Proteomes" id="UP000274922"/>
    </source>
</evidence>
<dbReference type="GO" id="GO:0003723">
    <property type="term" value="F:RNA binding"/>
    <property type="evidence" value="ECO:0007669"/>
    <property type="project" value="InterPro"/>
</dbReference>
<dbReference type="EMBL" id="ML014151">
    <property type="protein sequence ID" value="RKP02134.1"/>
    <property type="molecule type" value="Genomic_DNA"/>
</dbReference>
<evidence type="ECO:0000256" key="1">
    <source>
        <dbReference type="SAM" id="MobiDB-lite"/>
    </source>
</evidence>
<sequence>MATFSNSFALLDEENAAAAKAAAGAPKKAAAKAAAAAPAKTVPGAAKAAPRDEKPAGKAVGRDGRTNRGDARPETRGETEVTVRERSAQDFAAKHTRAPRNVTRGQREQDRHSRTGLTDTTKKEQVGKGSWGKPGAEAEAGLEGVPQTPVEEELVEETAEEAAAREAREAAAKLMTLDAYLAQQPKAQPKAVRKANEDAPTVASKVFTKPKAEDKYGAVARGPASARAPAKVSNQRENRPETLAVAFSFNDASGPETERRGPPRGGPAGARRGAPRGDGAFRGAARGGARPASGAPRAPRADAAAAAPKKPTDADFPSLGSKA</sequence>
<feature type="region of interest" description="Disordered" evidence="1">
    <location>
        <begin position="17"/>
        <end position="167"/>
    </location>
</feature>
<feature type="compositionally biased region" description="Basic and acidic residues" evidence="1">
    <location>
        <begin position="49"/>
        <end position="88"/>
    </location>
</feature>
<dbReference type="Gene3D" id="6.10.140.1040">
    <property type="match status" value="1"/>
</dbReference>
<dbReference type="PANTHER" id="PTHR12299">
    <property type="entry name" value="HYALURONIC ACID-BINDING PROTEIN 4"/>
    <property type="match status" value="1"/>
</dbReference>
<keyword evidence="4" id="KW-1185">Reference proteome</keyword>
<dbReference type="GO" id="GO:0005737">
    <property type="term" value="C:cytoplasm"/>
    <property type="evidence" value="ECO:0007669"/>
    <property type="project" value="TreeGrafter"/>
</dbReference>
<dbReference type="AlphaFoldDB" id="A0A4P9X9V5"/>
<name>A0A4P9X9V5_9FUNG</name>
<feature type="domain" description="Hyaluronan/mRNA-binding protein" evidence="2">
    <location>
        <begin position="105"/>
        <end position="198"/>
    </location>
</feature>
<reference evidence="4" key="1">
    <citation type="journal article" date="2018" name="Nat. Microbiol.">
        <title>Leveraging single-cell genomics to expand the fungal tree of life.</title>
        <authorList>
            <person name="Ahrendt S.R."/>
            <person name="Quandt C.A."/>
            <person name="Ciobanu D."/>
            <person name="Clum A."/>
            <person name="Salamov A."/>
            <person name="Andreopoulos B."/>
            <person name="Cheng J.F."/>
            <person name="Woyke T."/>
            <person name="Pelin A."/>
            <person name="Henrissat B."/>
            <person name="Reynolds N.K."/>
            <person name="Benny G.L."/>
            <person name="Smith M.E."/>
            <person name="James T.Y."/>
            <person name="Grigoriev I.V."/>
        </authorList>
    </citation>
    <scope>NUCLEOTIDE SEQUENCE [LARGE SCALE GENOMIC DNA]</scope>
    <source>
        <strain evidence="4">ATCC 52028</strain>
    </source>
</reference>
<evidence type="ECO:0000313" key="3">
    <source>
        <dbReference type="EMBL" id="RKP02134.1"/>
    </source>
</evidence>
<feature type="compositionally biased region" description="Acidic residues" evidence="1">
    <location>
        <begin position="150"/>
        <end position="160"/>
    </location>
</feature>
<dbReference type="SMART" id="SM01233">
    <property type="entry name" value="HABP4_PAI-RBP1"/>
    <property type="match status" value="1"/>
</dbReference>
<dbReference type="InterPro" id="IPR006861">
    <property type="entry name" value="HABP4_PAIRBP1-bd"/>
</dbReference>
<proteinExistence type="predicted"/>
<dbReference type="Proteomes" id="UP000274922">
    <property type="component" value="Unassembled WGS sequence"/>
</dbReference>